<dbReference type="EMBL" id="UYSU01034465">
    <property type="protein sequence ID" value="VDL94473.1"/>
    <property type="molecule type" value="Genomic_DNA"/>
</dbReference>
<dbReference type="Proteomes" id="UP000275846">
    <property type="component" value="Unassembled WGS sequence"/>
</dbReference>
<name>A0A183SV40_SCHSO</name>
<proteinExistence type="predicted"/>
<gene>
    <name evidence="1" type="ORF">SSLN_LOCUS8088</name>
</gene>
<evidence type="ECO:0000313" key="2">
    <source>
        <dbReference type="Proteomes" id="UP000275846"/>
    </source>
</evidence>
<keyword evidence="2" id="KW-1185">Reference proteome</keyword>
<sequence length="181" mass="20928">MLDYLLARRRDRQNVLVTKKICGADGWKDYHLVPSKMRLRLQPHRPQAKQPPGKLNMVLMNLTAQRLDFSKQLARRLENLQAPVDNANMETRWFKLEKVIHPTALNVLGNARRQHQYRSEEITRHQFMSSKGPLKETSGVVYRIQCSSGQGNYVRNQIIPHANGRTYSSDEKTPAPRLLST</sequence>
<dbReference type="AlphaFoldDB" id="A0A183SV40"/>
<dbReference type="STRING" id="70667.A0A183SV40"/>
<evidence type="ECO:0000313" key="3">
    <source>
        <dbReference type="WBParaSite" id="SSLN_0000839801-mRNA-1"/>
    </source>
</evidence>
<dbReference type="WBParaSite" id="SSLN_0000839801-mRNA-1">
    <property type="protein sequence ID" value="SSLN_0000839801-mRNA-1"/>
    <property type="gene ID" value="SSLN_0000839801"/>
</dbReference>
<organism evidence="3">
    <name type="scientific">Schistocephalus solidus</name>
    <name type="common">Tapeworm</name>
    <dbReference type="NCBI Taxonomy" id="70667"/>
    <lineage>
        <taxon>Eukaryota</taxon>
        <taxon>Metazoa</taxon>
        <taxon>Spiralia</taxon>
        <taxon>Lophotrochozoa</taxon>
        <taxon>Platyhelminthes</taxon>
        <taxon>Cestoda</taxon>
        <taxon>Eucestoda</taxon>
        <taxon>Diphyllobothriidea</taxon>
        <taxon>Diphyllobothriidae</taxon>
        <taxon>Schistocephalus</taxon>
    </lineage>
</organism>
<protein>
    <submittedName>
        <fullName evidence="1 3">Uncharacterized protein</fullName>
    </submittedName>
</protein>
<evidence type="ECO:0000313" key="1">
    <source>
        <dbReference type="EMBL" id="VDL94473.1"/>
    </source>
</evidence>
<accession>A0A183SV40</accession>
<reference evidence="1 2" key="2">
    <citation type="submission" date="2018-11" db="EMBL/GenBank/DDBJ databases">
        <authorList>
            <consortium name="Pathogen Informatics"/>
        </authorList>
    </citation>
    <scope>NUCLEOTIDE SEQUENCE [LARGE SCALE GENOMIC DNA]</scope>
    <source>
        <strain evidence="1 2">NST_G2</strain>
    </source>
</reference>
<reference evidence="3" key="1">
    <citation type="submission" date="2016-06" db="UniProtKB">
        <authorList>
            <consortium name="WormBaseParasite"/>
        </authorList>
    </citation>
    <scope>IDENTIFICATION</scope>
</reference>